<organism evidence="1 2">
    <name type="scientific">Sedimenticola selenatireducens</name>
    <dbReference type="NCBI Taxonomy" id="191960"/>
    <lineage>
        <taxon>Bacteria</taxon>
        <taxon>Pseudomonadati</taxon>
        <taxon>Pseudomonadota</taxon>
        <taxon>Gammaproteobacteria</taxon>
        <taxon>Chromatiales</taxon>
        <taxon>Sedimenticolaceae</taxon>
        <taxon>Sedimenticola</taxon>
    </lineage>
</organism>
<protein>
    <submittedName>
        <fullName evidence="1">Integration host factor subunit beta</fullName>
    </submittedName>
</protein>
<dbReference type="Proteomes" id="UP000235015">
    <property type="component" value="Unassembled WGS sequence"/>
</dbReference>
<proteinExistence type="predicted"/>
<evidence type="ECO:0000313" key="2">
    <source>
        <dbReference type="Proteomes" id="UP000235015"/>
    </source>
</evidence>
<dbReference type="AlphaFoldDB" id="A0A2N6CRB0"/>
<evidence type="ECO:0000313" key="1">
    <source>
        <dbReference type="EMBL" id="PLX59596.1"/>
    </source>
</evidence>
<reference evidence="1 2" key="1">
    <citation type="submission" date="2017-11" db="EMBL/GenBank/DDBJ databases">
        <title>Genome-resolved metagenomics identifies genetic mobility, metabolic interactions, and unexpected diversity in perchlorate-reducing communities.</title>
        <authorList>
            <person name="Barnum T.P."/>
            <person name="Figueroa I.A."/>
            <person name="Carlstrom C.I."/>
            <person name="Lucas L.N."/>
            <person name="Engelbrektson A.L."/>
            <person name="Coates J.D."/>
        </authorList>
    </citation>
    <scope>NUCLEOTIDE SEQUENCE [LARGE SCALE GENOMIC DNA]</scope>
    <source>
        <strain evidence="1">BM301</strain>
    </source>
</reference>
<dbReference type="RefSeq" id="WP_273441050.1">
    <property type="nucleotide sequence ID" value="NZ_PKUN01000031.1"/>
</dbReference>
<comment type="caution">
    <text evidence="1">The sequence shown here is derived from an EMBL/GenBank/DDBJ whole genome shotgun (WGS) entry which is preliminary data.</text>
</comment>
<accession>A0A2N6CRB0</accession>
<gene>
    <name evidence="1" type="ORF">C0630_19430</name>
</gene>
<sequence>MKDNPATTATVSDRALELIMRDVLDGLFELSLESSLCADIADFEILEIRPAISRNQHRRVDSSKTDAGIIDFPNLKRACG</sequence>
<name>A0A2N6CRB0_9GAMM</name>
<dbReference type="EMBL" id="PKUN01000031">
    <property type="protein sequence ID" value="PLX59596.1"/>
    <property type="molecule type" value="Genomic_DNA"/>
</dbReference>